<keyword evidence="10" id="KW-1003">Cell membrane</keyword>
<dbReference type="InterPro" id="IPR002208">
    <property type="entry name" value="SecY/SEC61-alpha"/>
</dbReference>
<comment type="subcellular location">
    <subcellularLocation>
        <location evidence="10">Cell membrane</location>
        <topology evidence="10">Multi-pass membrane protein</topology>
    </subcellularLocation>
    <subcellularLocation>
        <location evidence="1 12">Membrane</location>
        <topology evidence="1 12">Multi-pass membrane protein</topology>
    </subcellularLocation>
</comment>
<dbReference type="InterPro" id="IPR026593">
    <property type="entry name" value="SecY"/>
</dbReference>
<evidence type="ECO:0000256" key="3">
    <source>
        <dbReference type="ARBA" id="ARBA00022448"/>
    </source>
</evidence>
<feature type="transmembrane region" description="Helical" evidence="10">
    <location>
        <begin position="275"/>
        <end position="299"/>
    </location>
</feature>
<dbReference type="EMBL" id="FTOD01000007">
    <property type="protein sequence ID" value="SIS92036.1"/>
    <property type="molecule type" value="Genomic_DNA"/>
</dbReference>
<dbReference type="FunFam" id="1.10.3370.10:FF:000001">
    <property type="entry name" value="Preprotein translocase subunit SecY"/>
    <property type="match status" value="1"/>
</dbReference>
<evidence type="ECO:0000256" key="5">
    <source>
        <dbReference type="ARBA" id="ARBA00022927"/>
    </source>
</evidence>
<evidence type="ECO:0000256" key="9">
    <source>
        <dbReference type="ARBA" id="ARBA00039733"/>
    </source>
</evidence>
<dbReference type="GO" id="GO:0005886">
    <property type="term" value="C:plasma membrane"/>
    <property type="evidence" value="ECO:0007669"/>
    <property type="project" value="UniProtKB-SubCell"/>
</dbReference>
<evidence type="ECO:0000256" key="13">
    <source>
        <dbReference type="RuleBase" id="RU004349"/>
    </source>
</evidence>
<evidence type="ECO:0000256" key="12">
    <source>
        <dbReference type="RuleBase" id="RU003484"/>
    </source>
</evidence>
<evidence type="ECO:0000256" key="10">
    <source>
        <dbReference type="HAMAP-Rule" id="MF_01465"/>
    </source>
</evidence>
<protein>
    <recommendedName>
        <fullName evidence="9 10">Protein translocase subunit SecY</fullName>
    </recommendedName>
</protein>
<name>A0A1N7N0Y2_9BACL</name>
<dbReference type="OrthoDB" id="9809248at2"/>
<dbReference type="AlphaFoldDB" id="A0A1N7N0Y2"/>
<dbReference type="PANTHER" id="PTHR10906">
    <property type="entry name" value="SECY/SEC61-ALPHA FAMILY MEMBER"/>
    <property type="match status" value="1"/>
</dbReference>
<keyword evidence="4 10" id="KW-0812">Transmembrane</keyword>
<feature type="transmembrane region" description="Helical" evidence="10">
    <location>
        <begin position="186"/>
        <end position="205"/>
    </location>
</feature>
<evidence type="ECO:0000256" key="8">
    <source>
        <dbReference type="ARBA" id="ARBA00023136"/>
    </source>
</evidence>
<dbReference type="PRINTS" id="PR00303">
    <property type="entry name" value="SECYTRNLCASE"/>
</dbReference>
<keyword evidence="3 10" id="KW-0813">Transport</keyword>
<dbReference type="RefSeq" id="WP_009710931.1">
    <property type="nucleotide sequence ID" value="NZ_CP048103.1"/>
</dbReference>
<keyword evidence="5 10" id="KW-0653">Protein transport</keyword>
<evidence type="ECO:0000313" key="15">
    <source>
        <dbReference type="Proteomes" id="UP000186795"/>
    </source>
</evidence>
<dbReference type="PROSITE" id="PS00755">
    <property type="entry name" value="SECY_1"/>
    <property type="match status" value="1"/>
</dbReference>
<feature type="transmembrane region" description="Helical" evidence="10">
    <location>
        <begin position="319"/>
        <end position="338"/>
    </location>
</feature>
<reference evidence="15" key="1">
    <citation type="submission" date="2017-01" db="EMBL/GenBank/DDBJ databases">
        <authorList>
            <person name="Varghese N."/>
            <person name="Submissions S."/>
        </authorList>
    </citation>
    <scope>NUCLEOTIDE SEQUENCE [LARGE SCALE GENOMIC DNA]</scope>
    <source>
        <strain evidence="15">DSM 45196</strain>
    </source>
</reference>
<dbReference type="NCBIfam" id="TIGR00967">
    <property type="entry name" value="3a0501s007"/>
    <property type="match status" value="1"/>
</dbReference>
<keyword evidence="8 10" id="KW-0472">Membrane</keyword>
<accession>A0A1N7N0Y2</accession>
<comment type="similarity">
    <text evidence="2 10 13">Belongs to the SecY/SEC61-alpha family.</text>
</comment>
<evidence type="ECO:0000313" key="14">
    <source>
        <dbReference type="EMBL" id="SIS92036.1"/>
    </source>
</evidence>
<comment type="function">
    <text evidence="10 11">The central subunit of the protein translocation channel SecYEG. Consists of two halves formed by TMs 1-5 and 6-10. These two domains form a lateral gate at the front which open onto the bilayer between TMs 2 and 7, and are clamped together by SecE at the back. The channel is closed by both a pore ring composed of hydrophobic SecY resides and a short helix (helix 2A) on the extracellular side of the membrane which forms a plug. The plug probably moves laterally to allow the channel to open. The ring and the pore may move independently.</text>
</comment>
<dbReference type="Gene3D" id="1.10.3370.10">
    <property type="entry name" value="SecY subunit domain"/>
    <property type="match status" value="1"/>
</dbReference>
<evidence type="ECO:0000256" key="2">
    <source>
        <dbReference type="ARBA" id="ARBA00005751"/>
    </source>
</evidence>
<feature type="transmembrane region" description="Helical" evidence="10">
    <location>
        <begin position="402"/>
        <end position="420"/>
    </location>
</feature>
<dbReference type="InterPro" id="IPR023201">
    <property type="entry name" value="SecY_dom_sf"/>
</dbReference>
<evidence type="ECO:0000256" key="4">
    <source>
        <dbReference type="ARBA" id="ARBA00022692"/>
    </source>
</evidence>
<gene>
    <name evidence="10" type="primary">secY</name>
    <name evidence="14" type="ORF">SAMN05421790_107182</name>
</gene>
<feature type="transmembrane region" description="Helical" evidence="10">
    <location>
        <begin position="156"/>
        <end position="174"/>
    </location>
</feature>
<feature type="transmembrane region" description="Helical" evidence="10">
    <location>
        <begin position="374"/>
        <end position="396"/>
    </location>
</feature>
<feature type="transmembrane region" description="Helical" evidence="10">
    <location>
        <begin position="71"/>
        <end position="96"/>
    </location>
</feature>
<dbReference type="GO" id="GO:0065002">
    <property type="term" value="P:intracellular protein transmembrane transport"/>
    <property type="evidence" value="ECO:0007669"/>
    <property type="project" value="UniProtKB-UniRule"/>
</dbReference>
<dbReference type="GO" id="GO:0043952">
    <property type="term" value="P:protein transport by the Sec complex"/>
    <property type="evidence" value="ECO:0007669"/>
    <property type="project" value="UniProtKB-UniRule"/>
</dbReference>
<comment type="subunit">
    <text evidence="10">Component of the Sec protein translocase complex. Heterotrimer consisting of SecY, SecE and SecG subunits. The heterotrimers can form oligomers, although 1 heterotrimer is thought to be able to translocate proteins. Interacts with the ribosome. Interacts with SecDF, and other proteins may be involved. Interacts with SecA.</text>
</comment>
<keyword evidence="7 10" id="KW-0811">Translocation</keyword>
<evidence type="ECO:0000256" key="6">
    <source>
        <dbReference type="ARBA" id="ARBA00022989"/>
    </source>
</evidence>
<organism evidence="14 15">
    <name type="scientific">Kroppenstedtia eburnea</name>
    <dbReference type="NCBI Taxonomy" id="714067"/>
    <lineage>
        <taxon>Bacteria</taxon>
        <taxon>Bacillati</taxon>
        <taxon>Bacillota</taxon>
        <taxon>Bacilli</taxon>
        <taxon>Bacillales</taxon>
        <taxon>Thermoactinomycetaceae</taxon>
        <taxon>Kroppenstedtia</taxon>
    </lineage>
</organism>
<dbReference type="GO" id="GO:0006605">
    <property type="term" value="P:protein targeting"/>
    <property type="evidence" value="ECO:0007669"/>
    <property type="project" value="UniProtKB-UniRule"/>
</dbReference>
<keyword evidence="6 10" id="KW-1133">Transmembrane helix</keyword>
<sequence length="437" mass="47446">MFQTVSNIFKVEDLRRRILFTLAMLVVFRIGSYIPVPNTNNEALKMLAEQSAGSGVFGLINTFSGGAFLNFSIFAMGIMPYITASIIVQLLTMDVIPKFAQWAKEGEVGRRKLARVTRYGTVILGLIQSIGLTIGFDRAGAGFGMSFIENPTFATYALISLTLTAGTAFLMWLGEQITDKGIGNGISILIFAGIIAGIPPASTQIYETMFANAGDEIFLSIVKVVLIVAVLILIVAGVIFIQQGIRKIPVQYAKRVVGRKMFGGQSTHIPMKVNAAGVIPVIFAMSLLIFPSTIASFWSGNAVADWIIANFSFNQPLGMVIYVFLIIGFTYFYTFVQINPVQLADQMKKNGGYIPGIRPGKNTSIYLTKIMNRITLAGALFLAAVSILPVFFTSVAGLPQSVQIGGTSLLIVVGVALETMKTIESQLIKRHYKGFIK</sequence>
<evidence type="ECO:0000256" key="11">
    <source>
        <dbReference type="RuleBase" id="RU000537"/>
    </source>
</evidence>
<dbReference type="PIRSF" id="PIRSF004557">
    <property type="entry name" value="SecY"/>
    <property type="match status" value="1"/>
</dbReference>
<dbReference type="Pfam" id="PF00344">
    <property type="entry name" value="SecY"/>
    <property type="match status" value="1"/>
</dbReference>
<feature type="transmembrane region" description="Helical" evidence="10">
    <location>
        <begin position="18"/>
        <end position="36"/>
    </location>
</feature>
<feature type="transmembrane region" description="Helical" evidence="10">
    <location>
        <begin position="116"/>
        <end position="136"/>
    </location>
</feature>
<evidence type="ECO:0000256" key="1">
    <source>
        <dbReference type="ARBA" id="ARBA00004141"/>
    </source>
</evidence>
<dbReference type="InterPro" id="IPR030659">
    <property type="entry name" value="SecY_CS"/>
</dbReference>
<dbReference type="PROSITE" id="PS00756">
    <property type="entry name" value="SECY_2"/>
    <property type="match status" value="1"/>
</dbReference>
<evidence type="ECO:0000256" key="7">
    <source>
        <dbReference type="ARBA" id="ARBA00023010"/>
    </source>
</evidence>
<dbReference type="Proteomes" id="UP000186795">
    <property type="component" value="Unassembled WGS sequence"/>
</dbReference>
<dbReference type="HAMAP" id="MF_01465">
    <property type="entry name" value="SecY"/>
    <property type="match status" value="1"/>
</dbReference>
<keyword evidence="15" id="KW-1185">Reference proteome</keyword>
<proteinExistence type="inferred from homology"/>
<dbReference type="SUPFAM" id="SSF103491">
    <property type="entry name" value="Preprotein translocase SecY subunit"/>
    <property type="match status" value="1"/>
</dbReference>
<feature type="transmembrane region" description="Helical" evidence="10">
    <location>
        <begin position="217"/>
        <end position="241"/>
    </location>
</feature>